<evidence type="ECO:0000313" key="8">
    <source>
        <dbReference type="Proteomes" id="UP000294927"/>
    </source>
</evidence>
<accession>A0A4R7UVD1</accession>
<evidence type="ECO:0000256" key="4">
    <source>
        <dbReference type="ARBA" id="ARBA00022825"/>
    </source>
</evidence>
<dbReference type="PRINTS" id="PR00861">
    <property type="entry name" value="ALYTICPTASE"/>
</dbReference>
<keyword evidence="3" id="KW-0378">Hydrolase</keyword>
<dbReference type="EMBL" id="SOCP01000026">
    <property type="protein sequence ID" value="TDV38630.1"/>
    <property type="molecule type" value="Genomic_DNA"/>
</dbReference>
<comment type="similarity">
    <text evidence="1">Belongs to the peptidase S1 family.</text>
</comment>
<keyword evidence="6" id="KW-0732">Signal</keyword>
<dbReference type="SUPFAM" id="SSF50494">
    <property type="entry name" value="Trypsin-like serine proteases"/>
    <property type="match status" value="1"/>
</dbReference>
<feature type="signal peptide" evidence="6">
    <location>
        <begin position="1"/>
        <end position="24"/>
    </location>
</feature>
<dbReference type="OrthoDB" id="8781117at2"/>
<evidence type="ECO:0000313" key="7">
    <source>
        <dbReference type="EMBL" id="TDV38630.1"/>
    </source>
</evidence>
<dbReference type="AlphaFoldDB" id="A0A4R7UVD1"/>
<proteinExistence type="inferred from homology"/>
<evidence type="ECO:0000256" key="5">
    <source>
        <dbReference type="ARBA" id="ARBA00023157"/>
    </source>
</evidence>
<comment type="caution">
    <text evidence="7">The sequence shown here is derived from an EMBL/GenBank/DDBJ whole genome shotgun (WGS) entry which is preliminary data.</text>
</comment>
<dbReference type="GO" id="GO:0004252">
    <property type="term" value="F:serine-type endopeptidase activity"/>
    <property type="evidence" value="ECO:0007669"/>
    <property type="project" value="InterPro"/>
</dbReference>
<sequence>MRRLFTTLVAVAACLVGLPAGASAAVQDPLGSGTVLFNPQAPTNRSCTAAFAATDGNKGFLIAGPTCTSGTLYATKPGGGMALVGNVTTTSPYNGYAVVTVSNTADWVLVPYVLAGSTKIVITGSKETPVGGKVCHVGPTVGSRCGSVDATNQTVTFPWGTATGVTRTSICSGSRDLGAAYLTDDQAQGVPLGGPDFCTTAGVSYFLPVNPILDKFGLKLVTG</sequence>
<dbReference type="Proteomes" id="UP000294927">
    <property type="component" value="Unassembled WGS sequence"/>
</dbReference>
<dbReference type="GO" id="GO:0006508">
    <property type="term" value="P:proteolysis"/>
    <property type="evidence" value="ECO:0007669"/>
    <property type="project" value="UniProtKB-KW"/>
</dbReference>
<dbReference type="InterPro" id="IPR009003">
    <property type="entry name" value="Peptidase_S1_PA"/>
</dbReference>
<dbReference type="InterPro" id="IPR001316">
    <property type="entry name" value="Pept_S1A_streptogrisin"/>
</dbReference>
<dbReference type="InterPro" id="IPR043504">
    <property type="entry name" value="Peptidase_S1_PA_chymotrypsin"/>
</dbReference>
<keyword evidence="5" id="KW-1015">Disulfide bond</keyword>
<keyword evidence="4" id="KW-0720">Serine protease</keyword>
<organism evidence="7 8">
    <name type="scientific">Actinophytocola oryzae</name>
    <dbReference type="NCBI Taxonomy" id="502181"/>
    <lineage>
        <taxon>Bacteria</taxon>
        <taxon>Bacillati</taxon>
        <taxon>Actinomycetota</taxon>
        <taxon>Actinomycetes</taxon>
        <taxon>Pseudonocardiales</taxon>
        <taxon>Pseudonocardiaceae</taxon>
    </lineage>
</organism>
<evidence type="ECO:0000256" key="3">
    <source>
        <dbReference type="ARBA" id="ARBA00022801"/>
    </source>
</evidence>
<dbReference type="Gene3D" id="2.40.10.10">
    <property type="entry name" value="Trypsin-like serine proteases"/>
    <property type="match status" value="2"/>
</dbReference>
<gene>
    <name evidence="7" type="ORF">CLV71_12615</name>
</gene>
<dbReference type="RefSeq" id="WP_133908769.1">
    <property type="nucleotide sequence ID" value="NZ_SOCP01000026.1"/>
</dbReference>
<name>A0A4R7UVD1_9PSEU</name>
<feature type="chain" id="PRO_5020272898" evidence="6">
    <location>
        <begin position="25"/>
        <end position="223"/>
    </location>
</feature>
<protein>
    <submittedName>
        <fullName evidence="7">Streptogrisin C</fullName>
    </submittedName>
</protein>
<dbReference type="CDD" id="cd21112">
    <property type="entry name" value="alphaLP-like"/>
    <property type="match status" value="1"/>
</dbReference>
<keyword evidence="2" id="KW-0645">Protease</keyword>
<evidence type="ECO:0000256" key="1">
    <source>
        <dbReference type="ARBA" id="ARBA00007664"/>
    </source>
</evidence>
<evidence type="ECO:0000256" key="6">
    <source>
        <dbReference type="SAM" id="SignalP"/>
    </source>
</evidence>
<keyword evidence="8" id="KW-1185">Reference proteome</keyword>
<evidence type="ECO:0000256" key="2">
    <source>
        <dbReference type="ARBA" id="ARBA00022670"/>
    </source>
</evidence>
<reference evidence="7 8" key="1">
    <citation type="submission" date="2019-03" db="EMBL/GenBank/DDBJ databases">
        <title>Genomic Encyclopedia of Archaeal and Bacterial Type Strains, Phase II (KMG-II): from individual species to whole genera.</title>
        <authorList>
            <person name="Goeker M."/>
        </authorList>
    </citation>
    <scope>NUCLEOTIDE SEQUENCE [LARGE SCALE GENOMIC DNA]</scope>
    <source>
        <strain evidence="7 8">DSM 45499</strain>
    </source>
</reference>